<comment type="similarity">
    <text evidence="1">Belongs to the peptidase C1 family.</text>
</comment>
<proteinExistence type="inferred from homology"/>
<evidence type="ECO:0000256" key="2">
    <source>
        <dbReference type="ARBA" id="ARBA00023145"/>
    </source>
</evidence>
<dbReference type="Pfam" id="PF00112">
    <property type="entry name" value="Peptidase_C1"/>
    <property type="match status" value="1"/>
</dbReference>
<dbReference type="Gene3D" id="3.90.70.10">
    <property type="entry name" value="Cysteine proteinases"/>
    <property type="match status" value="1"/>
</dbReference>
<dbReference type="InterPro" id="IPR013128">
    <property type="entry name" value="Peptidase_C1A"/>
</dbReference>
<sequence length="187" mass="20193">NSYAIANNVLNSLSEQQLVDCSTLEGNSGCNGGEMDNAFKYVIRTGGLCSETEYPYTAANGKCQASTCGTYYDPIVNYTDVRTRDDTALGDAVIDGCVSVAVQANQFAFQYYSSGILTGECGTDLDHGVLVVGYGNINGEKYWKVKNSWGTDWGEDGYILICRQCDKNGKQGECGINDDPSYPIAKD</sequence>
<dbReference type="OrthoDB" id="10253408at2759"/>
<feature type="domain" description="Peptidase C1A papain C-terminal" evidence="3">
    <location>
        <begin position="1"/>
        <end position="184"/>
    </location>
</feature>
<comment type="caution">
    <text evidence="5">The sequence shown here is derived from an EMBL/GenBank/DDBJ whole genome shotgun (WGS) entry which is preliminary data.</text>
</comment>
<reference evidence="5" key="2">
    <citation type="submission" date="2013-05" db="EMBL/GenBank/DDBJ databases">
        <authorList>
            <person name="Gloeckner G."/>
            <person name="Szafranski K."/>
            <person name="Schliwa M."/>
        </authorList>
    </citation>
    <scope>NUCLEOTIDE SEQUENCE</scope>
</reference>
<dbReference type="CDD" id="cd02248">
    <property type="entry name" value="Peptidase_C1A"/>
    <property type="match status" value="1"/>
</dbReference>
<dbReference type="OMA" id="EESYWLI"/>
<dbReference type="InterPro" id="IPR039417">
    <property type="entry name" value="Peptidase_C1A_papain-like"/>
</dbReference>
<evidence type="ECO:0000259" key="3">
    <source>
        <dbReference type="SMART" id="SM00645"/>
    </source>
</evidence>
<dbReference type="PANTHER" id="PTHR12411">
    <property type="entry name" value="CYSTEINE PROTEASE FAMILY C1-RELATED"/>
    <property type="match status" value="1"/>
</dbReference>
<dbReference type="SUPFAM" id="SSF54001">
    <property type="entry name" value="Cysteine proteinases"/>
    <property type="match status" value="1"/>
</dbReference>
<dbReference type="InterPro" id="IPR000668">
    <property type="entry name" value="Peptidase_C1A_C"/>
</dbReference>
<gene>
    <name evidence="5" type="ORF">RFI_22158</name>
    <name evidence="4" type="ORF">RFI_39819</name>
</gene>
<evidence type="ECO:0000313" key="6">
    <source>
        <dbReference type="Proteomes" id="UP000023152"/>
    </source>
</evidence>
<dbReference type="AlphaFoldDB" id="X6MNF7"/>
<evidence type="ECO:0000313" key="5">
    <source>
        <dbReference type="EMBL" id="ETO15206.1"/>
    </source>
</evidence>
<keyword evidence="2" id="KW-0865">Zymogen</keyword>
<dbReference type="SMART" id="SM00645">
    <property type="entry name" value="Pept_C1"/>
    <property type="match status" value="1"/>
</dbReference>
<dbReference type="EMBL" id="ASPP01019379">
    <property type="protein sequence ID" value="ETO15206.1"/>
    <property type="molecule type" value="Genomic_DNA"/>
</dbReference>
<dbReference type="GO" id="GO:0006508">
    <property type="term" value="P:proteolysis"/>
    <property type="evidence" value="ECO:0007669"/>
    <property type="project" value="InterPro"/>
</dbReference>
<dbReference type="Proteomes" id="UP000023152">
    <property type="component" value="Unassembled WGS sequence"/>
</dbReference>
<organism evidence="5 6">
    <name type="scientific">Reticulomyxa filosa</name>
    <dbReference type="NCBI Taxonomy" id="46433"/>
    <lineage>
        <taxon>Eukaryota</taxon>
        <taxon>Sar</taxon>
        <taxon>Rhizaria</taxon>
        <taxon>Retaria</taxon>
        <taxon>Foraminifera</taxon>
        <taxon>Monothalamids</taxon>
        <taxon>Reticulomyxidae</taxon>
        <taxon>Reticulomyxa</taxon>
    </lineage>
</organism>
<name>X6MNF7_RETFI</name>
<dbReference type="GO" id="GO:0008234">
    <property type="term" value="F:cysteine-type peptidase activity"/>
    <property type="evidence" value="ECO:0007669"/>
    <property type="project" value="InterPro"/>
</dbReference>
<feature type="non-terminal residue" evidence="5">
    <location>
        <position position="1"/>
    </location>
</feature>
<dbReference type="InterPro" id="IPR025660">
    <property type="entry name" value="Pept_his_AS"/>
</dbReference>
<reference evidence="5 6" key="1">
    <citation type="journal article" date="2013" name="Curr. Biol.">
        <title>The Genome of the Foraminiferan Reticulomyxa filosa.</title>
        <authorList>
            <person name="Glockner G."/>
            <person name="Hulsmann N."/>
            <person name="Schleicher M."/>
            <person name="Noegel A.A."/>
            <person name="Eichinger L."/>
            <person name="Gallinger C."/>
            <person name="Pawlowski J."/>
            <person name="Sierra R."/>
            <person name="Euteneuer U."/>
            <person name="Pillet L."/>
            <person name="Moustafa A."/>
            <person name="Platzer M."/>
            <person name="Groth M."/>
            <person name="Szafranski K."/>
            <person name="Schliwa M."/>
        </authorList>
    </citation>
    <scope>NUCLEOTIDE SEQUENCE [LARGE SCALE GENOMIC DNA]</scope>
</reference>
<dbReference type="InterPro" id="IPR038765">
    <property type="entry name" value="Papain-like_cys_pep_sf"/>
</dbReference>
<keyword evidence="6" id="KW-1185">Reference proteome</keyword>
<evidence type="ECO:0000313" key="4">
    <source>
        <dbReference type="EMBL" id="ETN97707.1"/>
    </source>
</evidence>
<protein>
    <submittedName>
        <fullName evidence="5">Cathepsin L</fullName>
    </submittedName>
</protein>
<dbReference type="EMBL" id="ASPP01048880">
    <property type="protein sequence ID" value="ETN97707.1"/>
    <property type="molecule type" value="Genomic_DNA"/>
</dbReference>
<evidence type="ECO:0000256" key="1">
    <source>
        <dbReference type="ARBA" id="ARBA00008455"/>
    </source>
</evidence>
<dbReference type="PROSITE" id="PS00639">
    <property type="entry name" value="THIOL_PROTEASE_HIS"/>
    <property type="match status" value="1"/>
</dbReference>
<accession>X6MNF7</accession>